<reference evidence="1" key="1">
    <citation type="submission" date="2019-10" db="EMBL/GenBank/DDBJ databases">
        <authorList>
            <consortium name="Genoscope - CEA"/>
            <person name="William W."/>
        </authorList>
    </citation>
    <scope>NUCLEOTIDE SEQUENCE [LARGE SCALE GENOMIC DNA]</scope>
    <source>
        <strain evidence="1">BBR_PRJEB10994</strain>
    </source>
</reference>
<keyword evidence="2" id="KW-1185">Reference proteome</keyword>
<protein>
    <submittedName>
        <fullName evidence="1">Uncharacterized protein</fullName>
    </submittedName>
</protein>
<organism evidence="1 2">
    <name type="scientific">Planktothrix paucivesiculata PCC 9631</name>
    <dbReference type="NCBI Taxonomy" id="671071"/>
    <lineage>
        <taxon>Bacteria</taxon>
        <taxon>Bacillati</taxon>
        <taxon>Cyanobacteriota</taxon>
        <taxon>Cyanophyceae</taxon>
        <taxon>Oscillatoriophycideae</taxon>
        <taxon>Oscillatoriales</taxon>
        <taxon>Microcoleaceae</taxon>
        <taxon>Planktothrix</taxon>
    </lineage>
</organism>
<accession>A0A7Z9BIC7</accession>
<evidence type="ECO:0000313" key="1">
    <source>
        <dbReference type="EMBL" id="VXD12377.1"/>
    </source>
</evidence>
<evidence type="ECO:0000313" key="2">
    <source>
        <dbReference type="Proteomes" id="UP000182190"/>
    </source>
</evidence>
<dbReference type="AlphaFoldDB" id="A0A7Z9BIC7"/>
<dbReference type="EMBL" id="CZCS02000009">
    <property type="protein sequence ID" value="VXD12377.1"/>
    <property type="molecule type" value="Genomic_DNA"/>
</dbReference>
<sequence length="47" mass="5538">MGVWKLSVFRQQREHDAGEFIPLEILKDVLKSKNTSKNNKHLRVEAF</sequence>
<name>A0A7Z9BIC7_9CYAN</name>
<gene>
    <name evidence="1" type="ORF">PL9631_1060030</name>
</gene>
<dbReference type="Proteomes" id="UP000182190">
    <property type="component" value="Unassembled WGS sequence"/>
</dbReference>
<comment type="caution">
    <text evidence="1">The sequence shown here is derived from an EMBL/GenBank/DDBJ whole genome shotgun (WGS) entry which is preliminary data.</text>
</comment>
<proteinExistence type="predicted"/>